<evidence type="ECO:0000313" key="2">
    <source>
        <dbReference type="EMBL" id="SEI20861.1"/>
    </source>
</evidence>
<feature type="region of interest" description="Disordered" evidence="1">
    <location>
        <begin position="186"/>
        <end position="216"/>
    </location>
</feature>
<reference evidence="2" key="1">
    <citation type="submission" date="2016-10" db="EMBL/GenBank/DDBJ databases">
        <authorList>
            <person name="de Groot N.N."/>
        </authorList>
    </citation>
    <scope>NUCLEOTIDE SEQUENCE [LARGE SCALE GENOMIC DNA]</scope>
    <source>
        <strain evidence="2">CCBAU85039</strain>
    </source>
</reference>
<feature type="region of interest" description="Disordered" evidence="1">
    <location>
        <begin position="1"/>
        <end position="40"/>
    </location>
</feature>
<name>A0A1H8WDL7_9HYPH</name>
<reference evidence="4" key="2">
    <citation type="submission" date="2016-10" db="EMBL/GenBank/DDBJ databases">
        <authorList>
            <person name="Wibberg D."/>
        </authorList>
    </citation>
    <scope>NUCLEOTIDE SEQUENCE [LARGE SCALE GENOMIC DNA]</scope>
</reference>
<gene>
    <name evidence="2" type="ORF">RTCCBAU85039_6490</name>
    <name evidence="3" type="ORF">SAMN05216228_10627</name>
</gene>
<dbReference type="OrthoDB" id="7549697at2"/>
<accession>A0A1H8WDL7</accession>
<evidence type="ECO:0000313" key="4">
    <source>
        <dbReference type="Proteomes" id="UP000183063"/>
    </source>
</evidence>
<reference evidence="3 5" key="3">
    <citation type="submission" date="2016-10" db="EMBL/GenBank/DDBJ databases">
        <authorList>
            <person name="Varghese N."/>
            <person name="Submissions S."/>
        </authorList>
    </citation>
    <scope>NUCLEOTIDE SEQUENCE [LARGE SCALE GENOMIC DNA]</scope>
    <source>
        <strain evidence="3 5">CGMCC 1.7071</strain>
    </source>
</reference>
<dbReference type="AlphaFoldDB" id="A0A1H8WDL7"/>
<dbReference type="EMBL" id="FOCV01000062">
    <property type="protein sequence ID" value="SEP25711.1"/>
    <property type="molecule type" value="Genomic_DNA"/>
</dbReference>
<feature type="compositionally biased region" description="Basic and acidic residues" evidence="1">
    <location>
        <begin position="1"/>
        <end position="21"/>
    </location>
</feature>
<evidence type="ECO:0000313" key="3">
    <source>
        <dbReference type="EMBL" id="SEP25711.1"/>
    </source>
</evidence>
<dbReference type="RefSeq" id="WP_072381868.1">
    <property type="nucleotide sequence ID" value="NZ_FNXB01000076.1"/>
</dbReference>
<feature type="compositionally biased region" description="Low complexity" evidence="1">
    <location>
        <begin position="189"/>
        <end position="204"/>
    </location>
</feature>
<organism evidence="2 4">
    <name type="scientific">Rhizobium tibeticum</name>
    <dbReference type="NCBI Taxonomy" id="501024"/>
    <lineage>
        <taxon>Bacteria</taxon>
        <taxon>Pseudomonadati</taxon>
        <taxon>Pseudomonadota</taxon>
        <taxon>Alphaproteobacteria</taxon>
        <taxon>Hyphomicrobiales</taxon>
        <taxon>Rhizobiaceae</taxon>
        <taxon>Rhizobium/Agrobacterium group</taxon>
        <taxon>Rhizobium</taxon>
    </lineage>
</organism>
<dbReference type="Proteomes" id="UP000183063">
    <property type="component" value="Unassembled WGS sequence"/>
</dbReference>
<feature type="region of interest" description="Disordered" evidence="1">
    <location>
        <begin position="85"/>
        <end position="105"/>
    </location>
</feature>
<sequence>MGDKSVEDSHRRHGTENEPDRPALSADGQWRADYRKAQHQRRLAGIQPDLFGGPAIEHRYRNAPHPLQDGWMPDYEIERFQGLTPEQQAQRPAADPQTPRTHHHQRLRNMAGMGWLDVHDHPRPPHAQAHHAALFEALIGGSPMPTLRNVRIDLDPVDRATITAALIFWRDAETRPDELEYLSCGLANSPPSMRRVSTSSPPRSTNGDLPDDDAGN</sequence>
<dbReference type="STRING" id="501024.RTCCBAU85039_6490"/>
<dbReference type="EMBL" id="FNXB01000076">
    <property type="protein sequence ID" value="SEI20861.1"/>
    <property type="molecule type" value="Genomic_DNA"/>
</dbReference>
<protein>
    <submittedName>
        <fullName evidence="2">Uncharacterized protein</fullName>
    </submittedName>
</protein>
<evidence type="ECO:0000313" key="5">
    <source>
        <dbReference type="Proteomes" id="UP000198939"/>
    </source>
</evidence>
<proteinExistence type="predicted"/>
<dbReference type="Proteomes" id="UP000198939">
    <property type="component" value="Unassembled WGS sequence"/>
</dbReference>
<evidence type="ECO:0000256" key="1">
    <source>
        <dbReference type="SAM" id="MobiDB-lite"/>
    </source>
</evidence>
<keyword evidence="5" id="KW-1185">Reference proteome</keyword>